<dbReference type="InterPro" id="IPR034746">
    <property type="entry name" value="POTRA"/>
</dbReference>
<evidence type="ECO:0000256" key="3">
    <source>
        <dbReference type="ARBA" id="ARBA00022618"/>
    </source>
</evidence>
<comment type="subcellular location">
    <subcellularLocation>
        <location evidence="1">Membrane</location>
    </subcellularLocation>
</comment>
<feature type="transmembrane region" description="Helical" evidence="9">
    <location>
        <begin position="21"/>
        <end position="40"/>
    </location>
</feature>
<evidence type="ECO:0000256" key="9">
    <source>
        <dbReference type="SAM" id="Phobius"/>
    </source>
</evidence>
<evidence type="ECO:0000256" key="2">
    <source>
        <dbReference type="ARBA" id="ARBA00022475"/>
    </source>
</evidence>
<evidence type="ECO:0000259" key="10">
    <source>
        <dbReference type="PROSITE" id="PS51779"/>
    </source>
</evidence>
<keyword evidence="6 9" id="KW-0472">Membrane</keyword>
<organism evidence="11 12">
    <name type="scientific">Paenibacillus chartarius</name>
    <dbReference type="NCBI Taxonomy" id="747481"/>
    <lineage>
        <taxon>Bacteria</taxon>
        <taxon>Bacillati</taxon>
        <taxon>Bacillota</taxon>
        <taxon>Bacilli</taxon>
        <taxon>Bacillales</taxon>
        <taxon>Paenibacillaceae</taxon>
        <taxon>Paenibacillus</taxon>
    </lineage>
</organism>
<dbReference type="Gene3D" id="3.10.20.310">
    <property type="entry name" value="membrane protein fhac"/>
    <property type="match status" value="1"/>
</dbReference>
<keyword evidence="4 9" id="KW-0812">Transmembrane</keyword>
<dbReference type="GO" id="GO:0051301">
    <property type="term" value="P:cell division"/>
    <property type="evidence" value="ECO:0007669"/>
    <property type="project" value="UniProtKB-KW"/>
</dbReference>
<feature type="region of interest" description="Disordered" evidence="8">
    <location>
        <begin position="243"/>
        <end position="283"/>
    </location>
</feature>
<protein>
    <submittedName>
        <fullName evidence="11">Cell division protein FtsQ/DivIB</fullName>
    </submittedName>
</protein>
<dbReference type="InterPro" id="IPR050487">
    <property type="entry name" value="FtsQ_DivIB"/>
</dbReference>
<dbReference type="PROSITE" id="PS51779">
    <property type="entry name" value="POTRA"/>
    <property type="match status" value="1"/>
</dbReference>
<keyword evidence="12" id="KW-1185">Reference proteome</keyword>
<evidence type="ECO:0000313" key="12">
    <source>
        <dbReference type="Proteomes" id="UP001589776"/>
    </source>
</evidence>
<keyword evidence="7" id="KW-0131">Cell cycle</keyword>
<evidence type="ECO:0000256" key="5">
    <source>
        <dbReference type="ARBA" id="ARBA00022989"/>
    </source>
</evidence>
<accession>A0ABV6DND3</accession>
<dbReference type="InterPro" id="IPR013685">
    <property type="entry name" value="POTRA_FtsQ_type"/>
</dbReference>
<dbReference type="Pfam" id="PF08478">
    <property type="entry name" value="POTRA_1"/>
    <property type="match status" value="1"/>
</dbReference>
<gene>
    <name evidence="11" type="ORF">ACFFK0_17165</name>
</gene>
<evidence type="ECO:0000256" key="1">
    <source>
        <dbReference type="ARBA" id="ARBA00004370"/>
    </source>
</evidence>
<feature type="domain" description="POTRA" evidence="10">
    <location>
        <begin position="45"/>
        <end position="113"/>
    </location>
</feature>
<name>A0ABV6DND3_9BACL</name>
<keyword evidence="5 9" id="KW-1133">Transmembrane helix</keyword>
<dbReference type="PANTHER" id="PTHR37820">
    <property type="entry name" value="CELL DIVISION PROTEIN DIVIB"/>
    <property type="match status" value="1"/>
</dbReference>
<dbReference type="Proteomes" id="UP001589776">
    <property type="component" value="Unassembled WGS sequence"/>
</dbReference>
<comment type="caution">
    <text evidence="11">The sequence shown here is derived from an EMBL/GenBank/DDBJ whole genome shotgun (WGS) entry which is preliminary data.</text>
</comment>
<proteinExistence type="predicted"/>
<reference evidence="11 12" key="1">
    <citation type="submission" date="2024-09" db="EMBL/GenBank/DDBJ databases">
        <authorList>
            <person name="Sun Q."/>
            <person name="Mori K."/>
        </authorList>
    </citation>
    <scope>NUCLEOTIDE SEQUENCE [LARGE SCALE GENOMIC DNA]</scope>
    <source>
        <strain evidence="11 12">CCM 7759</strain>
    </source>
</reference>
<dbReference type="RefSeq" id="WP_377471512.1">
    <property type="nucleotide sequence ID" value="NZ_JBHLWN010000070.1"/>
</dbReference>
<dbReference type="Gene3D" id="3.40.50.10960">
    <property type="match status" value="1"/>
</dbReference>
<keyword evidence="3 11" id="KW-0132">Cell division</keyword>
<dbReference type="EMBL" id="JBHLWN010000070">
    <property type="protein sequence ID" value="MFC0214161.1"/>
    <property type="molecule type" value="Genomic_DNA"/>
</dbReference>
<feature type="compositionally biased region" description="Polar residues" evidence="8">
    <location>
        <begin position="247"/>
        <end position="256"/>
    </location>
</feature>
<evidence type="ECO:0000256" key="4">
    <source>
        <dbReference type="ARBA" id="ARBA00022692"/>
    </source>
</evidence>
<evidence type="ECO:0000256" key="8">
    <source>
        <dbReference type="SAM" id="MobiDB-lite"/>
    </source>
</evidence>
<evidence type="ECO:0000256" key="7">
    <source>
        <dbReference type="ARBA" id="ARBA00023306"/>
    </source>
</evidence>
<evidence type="ECO:0000256" key="6">
    <source>
        <dbReference type="ARBA" id="ARBA00023136"/>
    </source>
</evidence>
<keyword evidence="2" id="KW-1003">Cell membrane</keyword>
<sequence>MPDDRVMPVLREPQRRSRSNRKLLVLLFLFFMTVLVILFFQSSLSKISAIEIQGNEFLATETIAKASGIAVGDHYFAHSRTSIANSVSKVPMVQSVDVRKRFPGLVTIEVKEYPKVGFELADDGKMLAVLADGSTSPLQKPGAVPDKPLLTGWKADDPNRLKLCAALSMIPAALLSDISEIKPDPTNGFEDKIKMYTRSQYIVETTISYLPEKIGRLPSIVDNLQENNVHGGVITMLLTDSHAPLGSGSSDASNKNDGAVQQKEQDKPTGKPATANEDDKKSG</sequence>
<evidence type="ECO:0000313" key="11">
    <source>
        <dbReference type="EMBL" id="MFC0214161.1"/>
    </source>
</evidence>
<dbReference type="PANTHER" id="PTHR37820:SF1">
    <property type="entry name" value="CELL DIVISION PROTEIN FTSQ"/>
    <property type="match status" value="1"/>
</dbReference>